<dbReference type="PANTHER" id="PTHR13789">
    <property type="entry name" value="MONOOXYGENASE"/>
    <property type="match status" value="1"/>
</dbReference>
<dbReference type="GeneID" id="81356357"/>
<dbReference type="GO" id="GO:0006351">
    <property type="term" value="P:DNA-templated transcription"/>
    <property type="evidence" value="ECO:0007669"/>
    <property type="project" value="InterPro"/>
</dbReference>
<dbReference type="AlphaFoldDB" id="A0A9W9FCW4"/>
<reference evidence="13" key="2">
    <citation type="journal article" date="2023" name="IMA Fungus">
        <title>Comparative genomic study of the Penicillium genus elucidates a diverse pangenome and 15 lateral gene transfer events.</title>
        <authorList>
            <person name="Petersen C."/>
            <person name="Sorensen T."/>
            <person name="Nielsen M.R."/>
            <person name="Sondergaard T.E."/>
            <person name="Sorensen J.L."/>
            <person name="Fitzpatrick D.A."/>
            <person name="Frisvad J.C."/>
            <person name="Nielsen K.L."/>
        </authorList>
    </citation>
    <scope>NUCLEOTIDE SEQUENCE</scope>
    <source>
        <strain evidence="13">IBT 30761</strain>
    </source>
</reference>
<sequence>MGRPKVHPANRLRANTACTACRASKKRCSGSFPCTNCIHKSRARSCIPFKSITDTPVGARLRPDTRSHGEQNESGNTLSTEWQSPLISPRDDSISQPRLEQAPEAGSRSPEATHRTHPLYVGKAASLSFLQLLRDTVTQHIGPSQFSHNFRSEDMLETEAHHDPSNFNEENCTLDDQRRYIQAFHAVTSGFIYLGSNIEALLQDPTEPKSDREKTRAAIRDLIIAIGAQSCPSEPETVQLERFFFTRGQRRTFANLLEDPSMDLVRAFLLMSFYMFGACRRNAAFMYLGVAARSAVALGLHTDSAESLGHSEQQERCRLWMSLCVIDLLASSILGRPAATAALLPENRSDLCRIPTTTAEISIFASYQLSLILEEIIGRLYSEKAASTETADFLLRELNRWSDRLPDSLRAPSESSDPSVVQERIIGNMHVACSYHFAVILVTRPFLISTLSVRLARLHQSLSTNMLSEIRDEDPAHSRLAAACIDSAVYMLQTCFEVHQSGHLLRNMGILKAFIFAAALVLGFSMFSHRDVDSEIDNAFTGALAILQMLAQQSAQAAHYLEILTMLEAAIKQQRQRQSDQARQRRSRYVNRIFSLSESPSTPRIPNQDDSRTDSTPLSLGGPFYPWIPQEGGPATVTPPSMEGAFLDWEDTLEGMHHMERRLLKNEIPRDDQVYFMLSASNTKPAKCGVLVYSMNPSWKRLNVGVVGGGIGGMSVAIALRRAGHEVTVYERSDFAGEVGASVSCAANGTRWLHEWGVDVAKGDPVVLKKLINRDWKTGEPVSVYNLDDYEKRWGYVYNMFHRQYMHAMLKDSALGDEGEGTPAKLVVNHKCRDIDLKTNTVTFEHGASAQHDLIIGADGIGSAVRGILGIRPEKRPSESSCLHANVSTDEAVKLGLVDYSQDSALEYWGGQEGKWDKIVLSPCNNGKLLSYYCFFPRDQGDYSTQAWGAESRPVEELLKPYPNLDRQVLQHLSIGKEIQPWRLWVHDPYPYIHQGSVCLLGDAGHPMMPHQSQGACMAIEDAAALGILFNKQYFNGDIAQALAVYEAVRLPRVTRVQAAAAKAAYNINERIGFSVNKDTPTYKVEDPKKVLTIEEMNAYDMYRDIEEKLAAKRGSPYAGKFICGLPIGLELPSGITIGA</sequence>
<dbReference type="InterPro" id="IPR050493">
    <property type="entry name" value="FAD-dep_Monooxygenase_BioMet"/>
</dbReference>
<keyword evidence="7" id="KW-0503">Monooxygenase</keyword>
<dbReference type="InterPro" id="IPR007219">
    <property type="entry name" value="XnlR_reg_dom"/>
</dbReference>
<evidence type="ECO:0000256" key="7">
    <source>
        <dbReference type="ARBA" id="ARBA00023033"/>
    </source>
</evidence>
<feature type="compositionally biased region" description="Basic and acidic residues" evidence="11">
    <location>
        <begin position="61"/>
        <end position="71"/>
    </location>
</feature>
<feature type="domain" description="Zn(2)-C6 fungal-type" evidence="12">
    <location>
        <begin position="17"/>
        <end position="46"/>
    </location>
</feature>
<dbReference type="Proteomes" id="UP001149074">
    <property type="component" value="Unassembled WGS sequence"/>
</dbReference>
<evidence type="ECO:0000256" key="9">
    <source>
        <dbReference type="ARBA" id="ARBA00023163"/>
    </source>
</evidence>
<dbReference type="GO" id="GO:0003677">
    <property type="term" value="F:DNA binding"/>
    <property type="evidence" value="ECO:0007669"/>
    <property type="project" value="UniProtKB-KW"/>
</dbReference>
<gene>
    <name evidence="13" type="ORF">N7532_004884</name>
</gene>
<dbReference type="InterPro" id="IPR002938">
    <property type="entry name" value="FAD-bd"/>
</dbReference>
<accession>A0A9W9FCW4</accession>
<feature type="region of interest" description="Disordered" evidence="11">
    <location>
        <begin position="597"/>
        <end position="616"/>
    </location>
</feature>
<keyword evidence="6" id="KW-0805">Transcription regulation</keyword>
<evidence type="ECO:0000313" key="14">
    <source>
        <dbReference type="Proteomes" id="UP001149074"/>
    </source>
</evidence>
<keyword evidence="3" id="KW-0479">Metal-binding</keyword>
<evidence type="ECO:0000313" key="13">
    <source>
        <dbReference type="EMBL" id="KAJ5097883.1"/>
    </source>
</evidence>
<evidence type="ECO:0000256" key="11">
    <source>
        <dbReference type="SAM" id="MobiDB-lite"/>
    </source>
</evidence>
<dbReference type="SUPFAM" id="SSF54373">
    <property type="entry name" value="FAD-linked reductases, C-terminal domain"/>
    <property type="match status" value="1"/>
</dbReference>
<dbReference type="PRINTS" id="PR00420">
    <property type="entry name" value="RNGMNOXGNASE"/>
</dbReference>
<dbReference type="RefSeq" id="XP_056473537.1">
    <property type="nucleotide sequence ID" value="XM_056617378.1"/>
</dbReference>
<keyword evidence="2" id="KW-0285">Flavoprotein</keyword>
<dbReference type="Pfam" id="PF01494">
    <property type="entry name" value="FAD_binding_3"/>
    <property type="match status" value="1"/>
</dbReference>
<dbReference type="CDD" id="cd00067">
    <property type="entry name" value="GAL4"/>
    <property type="match status" value="1"/>
</dbReference>
<evidence type="ECO:0000256" key="6">
    <source>
        <dbReference type="ARBA" id="ARBA00023015"/>
    </source>
</evidence>
<evidence type="ECO:0000256" key="8">
    <source>
        <dbReference type="ARBA" id="ARBA00023125"/>
    </source>
</evidence>
<reference evidence="13" key="1">
    <citation type="submission" date="2022-11" db="EMBL/GenBank/DDBJ databases">
        <authorList>
            <person name="Petersen C."/>
        </authorList>
    </citation>
    <scope>NUCLEOTIDE SEQUENCE</scope>
    <source>
        <strain evidence="13">IBT 30761</strain>
    </source>
</reference>
<dbReference type="InterPro" id="IPR001138">
    <property type="entry name" value="Zn2Cys6_DnaBD"/>
</dbReference>
<dbReference type="Gene3D" id="3.50.50.60">
    <property type="entry name" value="FAD/NAD(P)-binding domain"/>
    <property type="match status" value="1"/>
</dbReference>
<keyword evidence="5" id="KW-0560">Oxidoreductase</keyword>
<dbReference type="GO" id="GO:0000981">
    <property type="term" value="F:DNA-binding transcription factor activity, RNA polymerase II-specific"/>
    <property type="evidence" value="ECO:0007669"/>
    <property type="project" value="InterPro"/>
</dbReference>
<keyword evidence="14" id="KW-1185">Reference proteome</keyword>
<keyword evidence="10" id="KW-0539">Nucleus</keyword>
<dbReference type="PANTHER" id="PTHR13789:SF172">
    <property type="entry name" value="HYDROXYLASE, PUTATIVE (AFU_ORTHOLOGUE AFUA_1G12410)-RELATED"/>
    <property type="match status" value="1"/>
</dbReference>
<comment type="caution">
    <text evidence="13">The sequence shown here is derived from an EMBL/GenBank/DDBJ whole genome shotgun (WGS) entry which is preliminary data.</text>
</comment>
<dbReference type="SMART" id="SM00066">
    <property type="entry name" value="GAL4"/>
    <property type="match status" value="1"/>
</dbReference>
<comment type="similarity">
    <text evidence="1">Belongs to the paxM FAD-dependent monooxygenase family.</text>
</comment>
<dbReference type="Gene3D" id="4.10.240.10">
    <property type="entry name" value="Zn(2)-C6 fungal-type DNA-binding domain"/>
    <property type="match status" value="1"/>
</dbReference>
<evidence type="ECO:0000256" key="5">
    <source>
        <dbReference type="ARBA" id="ARBA00023002"/>
    </source>
</evidence>
<evidence type="ECO:0000256" key="2">
    <source>
        <dbReference type="ARBA" id="ARBA00022630"/>
    </source>
</evidence>
<dbReference type="InterPro" id="IPR036188">
    <property type="entry name" value="FAD/NAD-bd_sf"/>
</dbReference>
<dbReference type="GO" id="GO:0071949">
    <property type="term" value="F:FAD binding"/>
    <property type="evidence" value="ECO:0007669"/>
    <property type="project" value="InterPro"/>
</dbReference>
<dbReference type="PROSITE" id="PS50048">
    <property type="entry name" value="ZN2_CY6_FUNGAL_2"/>
    <property type="match status" value="1"/>
</dbReference>
<dbReference type="Pfam" id="PF00172">
    <property type="entry name" value="Zn_clus"/>
    <property type="match status" value="1"/>
</dbReference>
<keyword evidence="9" id="KW-0804">Transcription</keyword>
<evidence type="ECO:0000256" key="10">
    <source>
        <dbReference type="ARBA" id="ARBA00023242"/>
    </source>
</evidence>
<dbReference type="GO" id="GO:0008270">
    <property type="term" value="F:zinc ion binding"/>
    <property type="evidence" value="ECO:0007669"/>
    <property type="project" value="InterPro"/>
</dbReference>
<dbReference type="Pfam" id="PF04082">
    <property type="entry name" value="Fungal_trans"/>
    <property type="match status" value="1"/>
</dbReference>
<evidence type="ECO:0000256" key="3">
    <source>
        <dbReference type="ARBA" id="ARBA00022723"/>
    </source>
</evidence>
<dbReference type="OrthoDB" id="1047367at2759"/>
<feature type="compositionally biased region" description="Polar residues" evidence="11">
    <location>
        <begin position="72"/>
        <end position="86"/>
    </location>
</feature>
<dbReference type="SMART" id="SM00906">
    <property type="entry name" value="Fungal_trans"/>
    <property type="match status" value="1"/>
</dbReference>
<evidence type="ECO:0000256" key="4">
    <source>
        <dbReference type="ARBA" id="ARBA00022827"/>
    </source>
</evidence>
<dbReference type="SUPFAM" id="SSF51905">
    <property type="entry name" value="FAD/NAD(P)-binding domain"/>
    <property type="match status" value="1"/>
</dbReference>
<evidence type="ECO:0000259" key="12">
    <source>
        <dbReference type="PROSITE" id="PS50048"/>
    </source>
</evidence>
<dbReference type="SUPFAM" id="SSF57701">
    <property type="entry name" value="Zn2/Cys6 DNA-binding domain"/>
    <property type="match status" value="1"/>
</dbReference>
<dbReference type="GO" id="GO:0004497">
    <property type="term" value="F:monooxygenase activity"/>
    <property type="evidence" value="ECO:0007669"/>
    <property type="project" value="UniProtKB-KW"/>
</dbReference>
<dbReference type="PROSITE" id="PS00463">
    <property type="entry name" value="ZN2_CY6_FUNGAL_1"/>
    <property type="match status" value="1"/>
</dbReference>
<organism evidence="13 14">
    <name type="scientific">Penicillium argentinense</name>
    <dbReference type="NCBI Taxonomy" id="1131581"/>
    <lineage>
        <taxon>Eukaryota</taxon>
        <taxon>Fungi</taxon>
        <taxon>Dikarya</taxon>
        <taxon>Ascomycota</taxon>
        <taxon>Pezizomycotina</taxon>
        <taxon>Eurotiomycetes</taxon>
        <taxon>Eurotiomycetidae</taxon>
        <taxon>Eurotiales</taxon>
        <taxon>Aspergillaceae</taxon>
        <taxon>Penicillium</taxon>
    </lineage>
</organism>
<proteinExistence type="inferred from homology"/>
<feature type="region of interest" description="Disordered" evidence="11">
    <location>
        <begin position="57"/>
        <end position="114"/>
    </location>
</feature>
<dbReference type="InterPro" id="IPR036864">
    <property type="entry name" value="Zn2-C6_fun-type_DNA-bd_sf"/>
</dbReference>
<keyword evidence="4" id="KW-0274">FAD</keyword>
<dbReference type="EMBL" id="JAPQKI010000005">
    <property type="protein sequence ID" value="KAJ5097883.1"/>
    <property type="molecule type" value="Genomic_DNA"/>
</dbReference>
<dbReference type="FunFam" id="3.50.50.60:FF:000201">
    <property type="entry name" value="Salicylate hydroxylase protein"/>
    <property type="match status" value="1"/>
</dbReference>
<dbReference type="CDD" id="cd12148">
    <property type="entry name" value="fungal_TF_MHR"/>
    <property type="match status" value="1"/>
</dbReference>
<name>A0A9W9FCW4_9EURO</name>
<keyword evidence="8" id="KW-0238">DNA-binding</keyword>
<evidence type="ECO:0000256" key="1">
    <source>
        <dbReference type="ARBA" id="ARBA00007992"/>
    </source>
</evidence>
<protein>
    <submittedName>
        <fullName evidence="13">Fungal specific transcription factor</fullName>
    </submittedName>
</protein>